<dbReference type="eggNOG" id="KOG0014">
    <property type="taxonomic scope" value="Eukaryota"/>
</dbReference>
<gene>
    <name evidence="7" type="ORF">EUTSA_v10023874mg</name>
</gene>
<dbReference type="InterPro" id="IPR002100">
    <property type="entry name" value="TF_MADSbox"/>
</dbReference>
<evidence type="ECO:0000256" key="5">
    <source>
        <dbReference type="ARBA" id="ARBA00023242"/>
    </source>
</evidence>
<evidence type="ECO:0000259" key="6">
    <source>
        <dbReference type="PROSITE" id="PS50066"/>
    </source>
</evidence>
<dbReference type="Gene3D" id="3.40.1810.10">
    <property type="entry name" value="Transcription factor, MADS-box"/>
    <property type="match status" value="1"/>
</dbReference>
<organism evidence="7 8">
    <name type="scientific">Eutrema salsugineum</name>
    <name type="common">Saltwater cress</name>
    <name type="synonym">Sisymbrium salsugineum</name>
    <dbReference type="NCBI Taxonomy" id="72664"/>
    <lineage>
        <taxon>Eukaryota</taxon>
        <taxon>Viridiplantae</taxon>
        <taxon>Streptophyta</taxon>
        <taxon>Embryophyta</taxon>
        <taxon>Tracheophyta</taxon>
        <taxon>Spermatophyta</taxon>
        <taxon>Magnoliopsida</taxon>
        <taxon>eudicotyledons</taxon>
        <taxon>Gunneridae</taxon>
        <taxon>Pentapetalae</taxon>
        <taxon>rosids</taxon>
        <taxon>malvids</taxon>
        <taxon>Brassicales</taxon>
        <taxon>Brassicaceae</taxon>
        <taxon>Eutremeae</taxon>
        <taxon>Eutrema</taxon>
    </lineage>
</organism>
<evidence type="ECO:0000256" key="2">
    <source>
        <dbReference type="ARBA" id="ARBA00023015"/>
    </source>
</evidence>
<keyword evidence="2" id="KW-0805">Transcription regulation</keyword>
<dbReference type="KEGG" id="eus:EUTSA_v10023874mg"/>
<name>V4MDG7_EUTSA</name>
<dbReference type="InterPro" id="IPR036879">
    <property type="entry name" value="TF_MADSbox_sf"/>
</dbReference>
<dbReference type="GO" id="GO:0005634">
    <property type="term" value="C:nucleus"/>
    <property type="evidence" value="ECO:0007669"/>
    <property type="project" value="UniProtKB-SubCell"/>
</dbReference>
<dbReference type="SMART" id="SM00432">
    <property type="entry name" value="MADS"/>
    <property type="match status" value="1"/>
</dbReference>
<evidence type="ECO:0000256" key="3">
    <source>
        <dbReference type="ARBA" id="ARBA00023125"/>
    </source>
</evidence>
<evidence type="ECO:0000313" key="8">
    <source>
        <dbReference type="Proteomes" id="UP000030689"/>
    </source>
</evidence>
<dbReference type="PANTHER" id="PTHR48019">
    <property type="entry name" value="SERUM RESPONSE FACTOR HOMOLOG"/>
    <property type="match status" value="1"/>
</dbReference>
<feature type="domain" description="MADS-box" evidence="6">
    <location>
        <begin position="1"/>
        <end position="46"/>
    </location>
</feature>
<keyword evidence="4" id="KW-0804">Transcription</keyword>
<dbReference type="STRING" id="72664.V4MDG7"/>
<reference evidence="7 8" key="1">
    <citation type="journal article" date="2013" name="Front. Plant Sci.">
        <title>The Reference Genome of the Halophytic Plant Eutrema salsugineum.</title>
        <authorList>
            <person name="Yang R."/>
            <person name="Jarvis D.E."/>
            <person name="Chen H."/>
            <person name="Beilstein M.A."/>
            <person name="Grimwood J."/>
            <person name="Jenkins J."/>
            <person name="Shu S."/>
            <person name="Prochnik S."/>
            <person name="Xin M."/>
            <person name="Ma C."/>
            <person name="Schmutz J."/>
            <person name="Wing R.A."/>
            <person name="Mitchell-Olds T."/>
            <person name="Schumaker K.S."/>
            <person name="Wang X."/>
        </authorList>
    </citation>
    <scope>NUCLEOTIDE SEQUENCE [LARGE SCALE GENOMIC DNA]</scope>
</reference>
<proteinExistence type="predicted"/>
<keyword evidence="5" id="KW-0539">Nucleus</keyword>
<dbReference type="InterPro" id="IPR050142">
    <property type="entry name" value="MADS-box/MEF2_TF"/>
</dbReference>
<evidence type="ECO:0000256" key="4">
    <source>
        <dbReference type="ARBA" id="ARBA00023163"/>
    </source>
</evidence>
<dbReference type="PROSITE" id="PS50066">
    <property type="entry name" value="MADS_BOX_2"/>
    <property type="match status" value="1"/>
</dbReference>
<keyword evidence="8" id="KW-1185">Reference proteome</keyword>
<dbReference type="AlphaFoldDB" id="V4MDG7"/>
<dbReference type="SUPFAM" id="SSF55455">
    <property type="entry name" value="SRF-like"/>
    <property type="match status" value="1"/>
</dbReference>
<dbReference type="GO" id="GO:0046983">
    <property type="term" value="F:protein dimerization activity"/>
    <property type="evidence" value="ECO:0007669"/>
    <property type="project" value="InterPro"/>
</dbReference>
<sequence>MGCAKIVIKRLDHVNSRQVTFSKRRSGLFKKARELSTLCNAEVAAMTQTLLRYENYKNSSDAPLINSKAEVFQNLLYMNLRVVCFTEFSSIKQYCYVPLIINS</sequence>
<evidence type="ECO:0000256" key="1">
    <source>
        <dbReference type="ARBA" id="ARBA00004123"/>
    </source>
</evidence>
<comment type="subcellular location">
    <subcellularLocation>
        <location evidence="1">Nucleus</location>
    </subcellularLocation>
</comment>
<accession>V4MDG7</accession>
<dbReference type="Gramene" id="ESQ29286">
    <property type="protein sequence ID" value="ESQ29286"/>
    <property type="gene ID" value="EUTSA_v10023874mg"/>
</dbReference>
<dbReference type="GO" id="GO:0003677">
    <property type="term" value="F:DNA binding"/>
    <property type="evidence" value="ECO:0007669"/>
    <property type="project" value="UniProtKB-KW"/>
</dbReference>
<dbReference type="Proteomes" id="UP000030689">
    <property type="component" value="Unassembled WGS sequence"/>
</dbReference>
<evidence type="ECO:0000313" key="7">
    <source>
        <dbReference type="EMBL" id="ESQ29286.1"/>
    </source>
</evidence>
<dbReference type="PRINTS" id="PR00404">
    <property type="entry name" value="MADSDOMAIN"/>
</dbReference>
<dbReference type="EMBL" id="KI517881">
    <property type="protein sequence ID" value="ESQ29286.1"/>
    <property type="molecule type" value="Genomic_DNA"/>
</dbReference>
<keyword evidence="3" id="KW-0238">DNA-binding</keyword>
<dbReference type="Pfam" id="PF00319">
    <property type="entry name" value="SRF-TF"/>
    <property type="match status" value="1"/>
</dbReference>
<protein>
    <recommendedName>
        <fullName evidence="6">MADS-box domain-containing protein</fullName>
    </recommendedName>
</protein>